<evidence type="ECO:0000256" key="4">
    <source>
        <dbReference type="ARBA" id="ARBA00023004"/>
    </source>
</evidence>
<evidence type="ECO:0000256" key="10">
    <source>
        <dbReference type="ARBA" id="ARBA00049578"/>
    </source>
</evidence>
<evidence type="ECO:0000256" key="6">
    <source>
        <dbReference type="ARBA" id="ARBA00030119"/>
    </source>
</evidence>
<evidence type="ECO:0000256" key="8">
    <source>
        <dbReference type="ARBA" id="ARBA00047685"/>
    </source>
</evidence>
<dbReference type="InterPro" id="IPR017900">
    <property type="entry name" value="4Fe4S_Fe_S_CS"/>
</dbReference>
<keyword evidence="4" id="KW-0408">Iron</keyword>
<evidence type="ECO:0000256" key="3">
    <source>
        <dbReference type="ARBA" id="ARBA00023002"/>
    </source>
</evidence>
<dbReference type="InterPro" id="IPR013785">
    <property type="entry name" value="Aldolase_TIM"/>
</dbReference>
<dbReference type="InterPro" id="IPR005720">
    <property type="entry name" value="Dihydroorotate_DH_cat"/>
</dbReference>
<keyword evidence="3" id="KW-0560">Oxidoreductase</keyword>
<dbReference type="PROSITE" id="PS51379">
    <property type="entry name" value="4FE4S_FER_2"/>
    <property type="match status" value="2"/>
</dbReference>
<feature type="domain" description="4Fe-4S ferredoxin-type" evidence="13">
    <location>
        <begin position="340"/>
        <end position="371"/>
    </location>
</feature>
<dbReference type="Gene3D" id="3.30.70.20">
    <property type="match status" value="1"/>
</dbReference>
<dbReference type="InterPro" id="IPR017896">
    <property type="entry name" value="4Fe4S_Fe-S-bd"/>
</dbReference>
<dbReference type="EC" id="1.3.1.1" evidence="12"/>
<dbReference type="AlphaFoldDB" id="A0A2S8S587"/>
<keyword evidence="2" id="KW-0479">Metal-binding</keyword>
<dbReference type="GO" id="GO:0005737">
    <property type="term" value="C:cytoplasm"/>
    <property type="evidence" value="ECO:0007669"/>
    <property type="project" value="InterPro"/>
</dbReference>
<proteinExistence type="inferred from homology"/>
<evidence type="ECO:0000256" key="5">
    <source>
        <dbReference type="ARBA" id="ARBA00023014"/>
    </source>
</evidence>
<dbReference type="Pfam" id="PF14697">
    <property type="entry name" value="Fer4_21"/>
    <property type="match status" value="1"/>
</dbReference>
<dbReference type="PROSITE" id="PS00198">
    <property type="entry name" value="4FE4S_FER_1"/>
    <property type="match status" value="1"/>
</dbReference>
<dbReference type="Gene3D" id="3.20.20.70">
    <property type="entry name" value="Aldolase class I"/>
    <property type="match status" value="1"/>
</dbReference>
<name>A0A2S8S587_9RHOB</name>
<comment type="catalytic activity">
    <reaction evidence="8">
        <text>5,6-dihydrothymine + NAD(+) = thymine + NADH + H(+)</text>
        <dbReference type="Rhea" id="RHEA:28791"/>
        <dbReference type="ChEBI" id="CHEBI:15378"/>
        <dbReference type="ChEBI" id="CHEBI:17821"/>
        <dbReference type="ChEBI" id="CHEBI:27468"/>
        <dbReference type="ChEBI" id="CHEBI:57540"/>
        <dbReference type="ChEBI" id="CHEBI:57945"/>
        <dbReference type="EC" id="1.3.1.1"/>
    </reaction>
</comment>
<dbReference type="GO" id="GO:0006210">
    <property type="term" value="P:thymine catabolic process"/>
    <property type="evidence" value="ECO:0007669"/>
    <property type="project" value="TreeGrafter"/>
</dbReference>
<evidence type="ECO:0000256" key="11">
    <source>
        <dbReference type="ARBA" id="ARBA00049714"/>
    </source>
</evidence>
<dbReference type="OrthoDB" id="9794954at2"/>
<reference evidence="14 15" key="1">
    <citation type="submission" date="2018-02" db="EMBL/GenBank/DDBJ databases">
        <title>Genomic Encyclopedia of Archaeal and Bacterial Type Strains, Phase II (KMG-II): from individual species to whole genera.</title>
        <authorList>
            <person name="Goeker M."/>
        </authorList>
    </citation>
    <scope>NUCLEOTIDE SEQUENCE [LARGE SCALE GENOMIC DNA]</scope>
    <source>
        <strain evidence="14 15">DSM 18921</strain>
    </source>
</reference>
<dbReference type="GO" id="GO:0050661">
    <property type="term" value="F:NADP binding"/>
    <property type="evidence" value="ECO:0007669"/>
    <property type="project" value="TreeGrafter"/>
</dbReference>
<sequence length="446" mass="48848">MADMSVDFCGVKFKNPVIIASLETTNSPDLMRQCFDAGASGAIIKTLTDIEDMARLTQNSKYCVMNSKGDIIRGKPARDFVFYSRSGYSSTYYKDWIPDLKETQKYAAERGAHLIGSAGAKDINGWKDICRTIEDCGLPMVELNFGCPHPAMMPGVHGGSMIGQEPEVAYEVTRQVCESVDIPVVVKLTPDQSKPLAIAKAVREAGAAGVTAINRHTGFVVDIDTGQPRIGGPAGIGGTWVKPLSLRWVHRIHEELGMPISGSNGIFDHRDVIEFIMAGSTIVQVGSVLMVKGIKWLPKIIEGVESFMDENGYASVDEMIGLASTRSVKDYSEQFSKNRIHAVVNDDTCKNPTCNICIQVCFYEALSQTPEGTVEVHAGNCIGCELCMDVCPFDSIEMKETSPAQLDAGFFNIPADVYEKDKFKTRRNNMDTIRANSPKFNKEPAE</sequence>
<dbReference type="GO" id="GO:0051536">
    <property type="term" value="F:iron-sulfur cluster binding"/>
    <property type="evidence" value="ECO:0007669"/>
    <property type="project" value="UniProtKB-KW"/>
</dbReference>
<evidence type="ECO:0000313" key="14">
    <source>
        <dbReference type="EMBL" id="PQV55981.1"/>
    </source>
</evidence>
<organism evidence="14 15">
    <name type="scientific">Albidovulum denitrificans</name>
    <dbReference type="NCBI Taxonomy" id="404881"/>
    <lineage>
        <taxon>Bacteria</taxon>
        <taxon>Pseudomonadati</taxon>
        <taxon>Pseudomonadota</taxon>
        <taxon>Alphaproteobacteria</taxon>
        <taxon>Rhodobacterales</taxon>
        <taxon>Paracoccaceae</taxon>
        <taxon>Albidovulum</taxon>
    </lineage>
</organism>
<comment type="function">
    <text evidence="10">Involved in pyrimidine base degradation. Catalyzes physiologically the reduction of uracil to 5,6-dihydrouracil (DHU) by using NADH as a specific cosubstrate. It also catalyzes the reverse reaction and the reduction of thymine to 5,6-dihydrothymine (DHT).</text>
</comment>
<dbReference type="GO" id="GO:0046872">
    <property type="term" value="F:metal ion binding"/>
    <property type="evidence" value="ECO:0007669"/>
    <property type="project" value="UniProtKB-KW"/>
</dbReference>
<evidence type="ECO:0000313" key="15">
    <source>
        <dbReference type="Proteomes" id="UP000238338"/>
    </source>
</evidence>
<protein>
    <recommendedName>
        <fullName evidence="12">dihydrouracil dehydrogenase (NAD(+))</fullName>
        <ecNumber evidence="12">1.3.1.1</ecNumber>
    </recommendedName>
    <alternativeName>
        <fullName evidence="7">Dihydrothymine dehydrogenase</fullName>
    </alternativeName>
    <alternativeName>
        <fullName evidence="6">Dihydrouracil dehydrogenase</fullName>
    </alternativeName>
</protein>
<evidence type="ECO:0000259" key="13">
    <source>
        <dbReference type="PROSITE" id="PS51379"/>
    </source>
</evidence>
<dbReference type="SUPFAM" id="SSF54862">
    <property type="entry name" value="4Fe-4S ferredoxins"/>
    <property type="match status" value="1"/>
</dbReference>
<dbReference type="GO" id="GO:0006212">
    <property type="term" value="P:uracil catabolic process"/>
    <property type="evidence" value="ECO:0007669"/>
    <property type="project" value="TreeGrafter"/>
</dbReference>
<evidence type="ECO:0000256" key="7">
    <source>
        <dbReference type="ARBA" id="ARBA00032722"/>
    </source>
</evidence>
<gene>
    <name evidence="14" type="ORF">LX70_02866</name>
</gene>
<dbReference type="PANTHER" id="PTHR43073:SF2">
    <property type="entry name" value="DIHYDROPYRIMIDINE DEHYDROGENASE [NADP(+)]"/>
    <property type="match status" value="1"/>
</dbReference>
<dbReference type="PANTHER" id="PTHR43073">
    <property type="entry name" value="DIHYDROPYRIMIDINE DEHYDROGENASE [NADP(+)]"/>
    <property type="match status" value="1"/>
</dbReference>
<comment type="catalytic activity">
    <reaction evidence="9">
        <text>5,6-dihydrouracil + NAD(+) = uracil + NADH + H(+)</text>
        <dbReference type="Rhea" id="RHEA:20189"/>
        <dbReference type="ChEBI" id="CHEBI:15378"/>
        <dbReference type="ChEBI" id="CHEBI:15901"/>
        <dbReference type="ChEBI" id="CHEBI:17568"/>
        <dbReference type="ChEBI" id="CHEBI:57540"/>
        <dbReference type="ChEBI" id="CHEBI:57945"/>
        <dbReference type="EC" id="1.3.1.1"/>
    </reaction>
</comment>
<dbReference type="EMBL" id="PVEP01000006">
    <property type="protein sequence ID" value="PQV55981.1"/>
    <property type="molecule type" value="Genomic_DNA"/>
</dbReference>
<dbReference type="Pfam" id="PF01180">
    <property type="entry name" value="DHO_dh"/>
    <property type="match status" value="1"/>
</dbReference>
<accession>A0A2S8S587</accession>
<evidence type="ECO:0000256" key="1">
    <source>
        <dbReference type="ARBA" id="ARBA00010804"/>
    </source>
</evidence>
<keyword evidence="5" id="KW-0411">Iron-sulfur</keyword>
<feature type="domain" description="4Fe-4S ferredoxin-type" evidence="13">
    <location>
        <begin position="372"/>
        <end position="401"/>
    </location>
</feature>
<evidence type="ECO:0000256" key="12">
    <source>
        <dbReference type="ARBA" id="ARBA00049728"/>
    </source>
</evidence>
<evidence type="ECO:0000256" key="9">
    <source>
        <dbReference type="ARBA" id="ARBA00048792"/>
    </source>
</evidence>
<dbReference type="GO" id="GO:0004159">
    <property type="term" value="F:dihydropyrimidine dehydrogenase (NAD+) activity"/>
    <property type="evidence" value="ECO:0007669"/>
    <property type="project" value="UniProtKB-EC"/>
</dbReference>
<comment type="subunit">
    <text evidence="11">Heterotetramer of 2 PreA and 2 PreT subunits.</text>
</comment>
<dbReference type="RefSeq" id="WP_105515445.1">
    <property type="nucleotide sequence ID" value="NZ_PVEP01000006.1"/>
</dbReference>
<evidence type="ECO:0000256" key="2">
    <source>
        <dbReference type="ARBA" id="ARBA00022723"/>
    </source>
</evidence>
<dbReference type="GO" id="GO:0002058">
    <property type="term" value="F:uracil binding"/>
    <property type="evidence" value="ECO:0007669"/>
    <property type="project" value="TreeGrafter"/>
</dbReference>
<comment type="caution">
    <text evidence="14">The sequence shown here is derived from an EMBL/GenBank/DDBJ whole genome shotgun (WGS) entry which is preliminary data.</text>
</comment>
<dbReference type="SUPFAM" id="SSF51395">
    <property type="entry name" value="FMN-linked oxidoreductases"/>
    <property type="match status" value="1"/>
</dbReference>
<keyword evidence="15" id="KW-1185">Reference proteome</keyword>
<dbReference type="Proteomes" id="UP000238338">
    <property type="component" value="Unassembled WGS sequence"/>
</dbReference>
<comment type="similarity">
    <text evidence="1">Belongs to the dihydropyrimidine dehydrogenase family.</text>
</comment>